<dbReference type="InterPro" id="IPR036047">
    <property type="entry name" value="F-box-like_dom_sf"/>
</dbReference>
<dbReference type="CDD" id="cd09917">
    <property type="entry name" value="F-box_SF"/>
    <property type="match status" value="1"/>
</dbReference>
<accession>A0A5J9WFW7</accession>
<evidence type="ECO:0000313" key="3">
    <source>
        <dbReference type="Proteomes" id="UP000324897"/>
    </source>
</evidence>
<evidence type="ECO:0000259" key="1">
    <source>
        <dbReference type="PROSITE" id="PS50181"/>
    </source>
</evidence>
<dbReference type="OrthoDB" id="668684at2759"/>
<comment type="caution">
    <text evidence="2">The sequence shown here is derived from an EMBL/GenBank/DDBJ whole genome shotgun (WGS) entry which is preliminary data.</text>
</comment>
<name>A0A5J9WFW7_9POAL</name>
<dbReference type="PROSITE" id="PS50181">
    <property type="entry name" value="FBOX"/>
    <property type="match status" value="1"/>
</dbReference>
<dbReference type="AlphaFoldDB" id="A0A5J9WFW7"/>
<protein>
    <recommendedName>
        <fullName evidence="1">F-box domain-containing protein</fullName>
    </recommendedName>
</protein>
<feature type="non-terminal residue" evidence="2">
    <location>
        <position position="1"/>
    </location>
</feature>
<organism evidence="2 3">
    <name type="scientific">Eragrostis curvula</name>
    <name type="common">weeping love grass</name>
    <dbReference type="NCBI Taxonomy" id="38414"/>
    <lineage>
        <taxon>Eukaryota</taxon>
        <taxon>Viridiplantae</taxon>
        <taxon>Streptophyta</taxon>
        <taxon>Embryophyta</taxon>
        <taxon>Tracheophyta</taxon>
        <taxon>Spermatophyta</taxon>
        <taxon>Magnoliopsida</taxon>
        <taxon>Liliopsida</taxon>
        <taxon>Poales</taxon>
        <taxon>Poaceae</taxon>
        <taxon>PACMAD clade</taxon>
        <taxon>Chloridoideae</taxon>
        <taxon>Eragrostideae</taxon>
        <taxon>Eragrostidinae</taxon>
        <taxon>Eragrostis</taxon>
    </lineage>
</organism>
<feature type="domain" description="F-box" evidence="1">
    <location>
        <begin position="13"/>
        <end position="60"/>
    </location>
</feature>
<dbReference type="Pfam" id="PF12937">
    <property type="entry name" value="F-box-like"/>
    <property type="match status" value="1"/>
</dbReference>
<dbReference type="EMBL" id="RWGY01000004">
    <property type="protein sequence ID" value="TVU46933.1"/>
    <property type="molecule type" value="Genomic_DNA"/>
</dbReference>
<dbReference type="SUPFAM" id="SSF81383">
    <property type="entry name" value="F-box domain"/>
    <property type="match status" value="1"/>
</dbReference>
<evidence type="ECO:0000313" key="2">
    <source>
        <dbReference type="EMBL" id="TVU46933.1"/>
    </source>
</evidence>
<dbReference type="InterPro" id="IPR001810">
    <property type="entry name" value="F-box_dom"/>
</dbReference>
<dbReference type="PANTHER" id="PTHR34591:SF56">
    <property type="entry name" value="F-BOX DOMAIN-CONTAINING PROTEIN"/>
    <property type="match status" value="1"/>
</dbReference>
<dbReference type="SMART" id="SM00256">
    <property type="entry name" value="FBOX"/>
    <property type="match status" value="1"/>
</dbReference>
<dbReference type="PANTHER" id="PTHR34591">
    <property type="entry name" value="OS03G0653100 PROTEIN-RELATED"/>
    <property type="match status" value="1"/>
</dbReference>
<sequence length="483" mass="55178">MSTSSTNDGTDDMALVRELPDDVLVDVLRHLPPRSLAASRRVCRAWRDAVDAHGLLRADLLPLAVRGFFIYYYDHGREFFSRPTTGPAICGDLDFVPGCWNVEGHCNGLLLCSGRGDRDYVANLATRRAARLPPRPPSSRAGTSSRSFEYEAACLAFDPAVSPHYEVLVVPFTDPEISPHLETPQPEWPPASYALQVFSSLTGRWEERIFAREEGCAAAGAVVRKGRRRRWRRDAVYWRGAVYLHCGNDYLIRISMSDAKYKLVPMPTDVEVGPYGYGTFHLGRSKKGVYCAFTYNFHGLRIFRLDESYGQTEWVMEHSIDLRTFSRKLHAHEDNSQQSAGPWALQNIYDCEYYTSDYEHSEKEIVEEKSEWDSDDDNEKFEWDSDDDNVLHTEDMVEGNYDGYTHVLGFHPFKEVIFLNASLRRGIAYHWKSSKFQNLGDICPIDYEENAGPVAGIDTSFLYTPCWMDLPKVNWDDTHVEED</sequence>
<dbReference type="Gramene" id="TVU46933">
    <property type="protein sequence ID" value="TVU46933"/>
    <property type="gene ID" value="EJB05_06507"/>
</dbReference>
<dbReference type="Proteomes" id="UP000324897">
    <property type="component" value="Chromosome 5"/>
</dbReference>
<proteinExistence type="predicted"/>
<reference evidence="2 3" key="1">
    <citation type="journal article" date="2019" name="Sci. Rep.">
        <title>A high-quality genome of Eragrostis curvula grass provides insights into Poaceae evolution and supports new strategies to enhance forage quality.</title>
        <authorList>
            <person name="Carballo J."/>
            <person name="Santos B.A.C.M."/>
            <person name="Zappacosta D."/>
            <person name="Garbus I."/>
            <person name="Selva J.P."/>
            <person name="Gallo C.A."/>
            <person name="Diaz A."/>
            <person name="Albertini E."/>
            <person name="Caccamo M."/>
            <person name="Echenique V."/>
        </authorList>
    </citation>
    <scope>NUCLEOTIDE SEQUENCE [LARGE SCALE GENOMIC DNA]</scope>
    <source>
        <strain evidence="3">cv. Victoria</strain>
        <tissue evidence="2">Leaf</tissue>
    </source>
</reference>
<gene>
    <name evidence="2" type="ORF">EJB05_06507</name>
</gene>
<dbReference type="Gene3D" id="1.20.1280.50">
    <property type="match status" value="1"/>
</dbReference>
<keyword evidence="3" id="KW-1185">Reference proteome</keyword>